<gene>
    <name evidence="2" type="ORF">MNOR_LOCUS13437</name>
</gene>
<sequence length="279" mass="30430">DPNREYKPKVKQWLYRKIFLDEFKTFEYNTCKRHIGDLRRSIESVMIQKKKKIPKLKPPAAPPPQQQQQGVAQDYSATTHMPNGGGPADMTRTGMTTINVVAAPTHTPTSAAPPPYQTGQIMNLGVDTSNGGGGGPSSMVMPGTTTLSHNSLATYMTQQVPHNLLFGIGGQQQQPGGPPPAQQQPLNLQTNHQAQMQPGSTHQHQAGTATTVSGVPTSTAPPIPLNLHNPYYVSLGPMLPISMATPSQHNNHQQHFQQNMLQQHQGIQGTGFQQHTMYQ</sequence>
<dbReference type="EMBL" id="CAXKWB010007687">
    <property type="protein sequence ID" value="CAL4088018.1"/>
    <property type="molecule type" value="Genomic_DNA"/>
</dbReference>
<name>A0AAV2QJB1_MEGNR</name>
<protein>
    <recommendedName>
        <fullName evidence="4">CREB-binding protein</fullName>
    </recommendedName>
</protein>
<keyword evidence="3" id="KW-1185">Reference proteome</keyword>
<proteinExistence type="predicted"/>
<evidence type="ECO:0008006" key="4">
    <source>
        <dbReference type="Google" id="ProtNLM"/>
    </source>
</evidence>
<feature type="non-terminal residue" evidence="2">
    <location>
        <position position="1"/>
    </location>
</feature>
<accession>A0AAV2QJB1</accession>
<evidence type="ECO:0000256" key="1">
    <source>
        <dbReference type="SAM" id="MobiDB-lite"/>
    </source>
</evidence>
<dbReference type="Proteomes" id="UP001497623">
    <property type="component" value="Unassembled WGS sequence"/>
</dbReference>
<reference evidence="2 3" key="1">
    <citation type="submission" date="2024-05" db="EMBL/GenBank/DDBJ databases">
        <authorList>
            <person name="Wallberg A."/>
        </authorList>
    </citation>
    <scope>NUCLEOTIDE SEQUENCE [LARGE SCALE GENOMIC DNA]</scope>
</reference>
<evidence type="ECO:0000313" key="2">
    <source>
        <dbReference type="EMBL" id="CAL4088018.1"/>
    </source>
</evidence>
<comment type="caution">
    <text evidence="2">The sequence shown here is derived from an EMBL/GenBank/DDBJ whole genome shotgun (WGS) entry which is preliminary data.</text>
</comment>
<dbReference type="AlphaFoldDB" id="A0AAV2QJB1"/>
<organism evidence="2 3">
    <name type="scientific">Meganyctiphanes norvegica</name>
    <name type="common">Northern krill</name>
    <name type="synonym">Thysanopoda norvegica</name>
    <dbReference type="NCBI Taxonomy" id="48144"/>
    <lineage>
        <taxon>Eukaryota</taxon>
        <taxon>Metazoa</taxon>
        <taxon>Ecdysozoa</taxon>
        <taxon>Arthropoda</taxon>
        <taxon>Crustacea</taxon>
        <taxon>Multicrustacea</taxon>
        <taxon>Malacostraca</taxon>
        <taxon>Eumalacostraca</taxon>
        <taxon>Eucarida</taxon>
        <taxon>Euphausiacea</taxon>
        <taxon>Euphausiidae</taxon>
        <taxon>Meganyctiphanes</taxon>
    </lineage>
</organism>
<feature type="compositionally biased region" description="Pro residues" evidence="1">
    <location>
        <begin position="56"/>
        <end position="65"/>
    </location>
</feature>
<evidence type="ECO:0000313" key="3">
    <source>
        <dbReference type="Proteomes" id="UP001497623"/>
    </source>
</evidence>
<feature type="region of interest" description="Disordered" evidence="1">
    <location>
        <begin position="191"/>
        <end position="213"/>
    </location>
</feature>
<feature type="region of interest" description="Disordered" evidence="1">
    <location>
        <begin position="50"/>
        <end position="84"/>
    </location>
</feature>